<evidence type="ECO:0000256" key="1">
    <source>
        <dbReference type="SAM" id="MobiDB-lite"/>
    </source>
</evidence>
<organism evidence="2 3">
    <name type="scientific">Yoonia litorea</name>
    <dbReference type="NCBI Taxonomy" id="1123755"/>
    <lineage>
        <taxon>Bacteria</taxon>
        <taxon>Pseudomonadati</taxon>
        <taxon>Pseudomonadota</taxon>
        <taxon>Alphaproteobacteria</taxon>
        <taxon>Rhodobacterales</taxon>
        <taxon>Paracoccaceae</taxon>
        <taxon>Yoonia</taxon>
    </lineage>
</organism>
<dbReference type="Proteomes" id="UP000198926">
    <property type="component" value="Unassembled WGS sequence"/>
</dbReference>
<feature type="compositionally biased region" description="Basic and acidic residues" evidence="1">
    <location>
        <begin position="32"/>
        <end position="43"/>
    </location>
</feature>
<evidence type="ECO:0000313" key="3">
    <source>
        <dbReference type="Proteomes" id="UP000198926"/>
    </source>
</evidence>
<feature type="region of interest" description="Disordered" evidence="1">
    <location>
        <begin position="22"/>
        <end position="66"/>
    </location>
</feature>
<dbReference type="RefSeq" id="WP_090204828.1">
    <property type="nucleotide sequence ID" value="NZ_FOZM01000001.1"/>
</dbReference>
<feature type="compositionally biased region" description="Low complexity" evidence="1">
    <location>
        <begin position="44"/>
        <end position="66"/>
    </location>
</feature>
<name>A0A1I6LZH0_9RHOB</name>
<dbReference type="OrthoDB" id="7876991at2"/>
<protein>
    <submittedName>
        <fullName evidence="2">Uncharacterized protein</fullName>
    </submittedName>
</protein>
<accession>A0A1I6LZH0</accession>
<dbReference type="EMBL" id="FOZM01000001">
    <property type="protein sequence ID" value="SFS08778.1"/>
    <property type="molecule type" value="Genomic_DNA"/>
</dbReference>
<reference evidence="2 3" key="1">
    <citation type="submission" date="2016-10" db="EMBL/GenBank/DDBJ databases">
        <authorList>
            <person name="de Groot N.N."/>
        </authorList>
    </citation>
    <scope>NUCLEOTIDE SEQUENCE [LARGE SCALE GENOMIC DNA]</scope>
    <source>
        <strain evidence="2 3">DSM 29433</strain>
    </source>
</reference>
<proteinExistence type="predicted"/>
<gene>
    <name evidence="2" type="ORF">SAMN05444714_1053</name>
</gene>
<evidence type="ECO:0000313" key="2">
    <source>
        <dbReference type="EMBL" id="SFS08778.1"/>
    </source>
</evidence>
<sequence>MNMNRLINRGLRMLMNKGINKGVQMASHKGKKPEDMTPEERAAARQAQQNAQKARRGLGLARRFLR</sequence>
<dbReference type="AlphaFoldDB" id="A0A1I6LZH0"/>
<dbReference type="STRING" id="1123755.SAMN05444714_1053"/>
<keyword evidence="3" id="KW-1185">Reference proteome</keyword>